<dbReference type="EMBL" id="BPVZ01000297">
    <property type="protein sequence ID" value="GKV49372.1"/>
    <property type="molecule type" value="Genomic_DNA"/>
</dbReference>
<keyword evidence="3" id="KW-1185">Reference proteome</keyword>
<reference evidence="2 3" key="1">
    <citation type="journal article" date="2021" name="Commun. Biol.">
        <title>The genome of Shorea leprosula (Dipterocarpaceae) highlights the ecological relevance of drought in aseasonal tropical rainforests.</title>
        <authorList>
            <person name="Ng K.K.S."/>
            <person name="Kobayashi M.J."/>
            <person name="Fawcett J.A."/>
            <person name="Hatakeyama M."/>
            <person name="Paape T."/>
            <person name="Ng C.H."/>
            <person name="Ang C.C."/>
            <person name="Tnah L.H."/>
            <person name="Lee C.T."/>
            <person name="Nishiyama T."/>
            <person name="Sese J."/>
            <person name="O'Brien M.J."/>
            <person name="Copetti D."/>
            <person name="Mohd Noor M.I."/>
            <person name="Ong R.C."/>
            <person name="Putra M."/>
            <person name="Sireger I.Z."/>
            <person name="Indrioko S."/>
            <person name="Kosugi Y."/>
            <person name="Izuno A."/>
            <person name="Isagi Y."/>
            <person name="Lee S.L."/>
            <person name="Shimizu K.K."/>
        </authorList>
    </citation>
    <scope>NUCLEOTIDE SEQUENCE [LARGE SCALE GENOMIC DNA]</scope>
    <source>
        <strain evidence="2">214</strain>
    </source>
</reference>
<sequence length="50" mass="6140">MSNLCRLLCPVLCHCFRIFLLFFHIFLLFLTCFYFWIISFMGLWQRIGKS</sequence>
<evidence type="ECO:0000313" key="2">
    <source>
        <dbReference type="EMBL" id="GKV49372.1"/>
    </source>
</evidence>
<organism evidence="2 3">
    <name type="scientific">Rubroshorea leprosula</name>
    <dbReference type="NCBI Taxonomy" id="152421"/>
    <lineage>
        <taxon>Eukaryota</taxon>
        <taxon>Viridiplantae</taxon>
        <taxon>Streptophyta</taxon>
        <taxon>Embryophyta</taxon>
        <taxon>Tracheophyta</taxon>
        <taxon>Spermatophyta</taxon>
        <taxon>Magnoliopsida</taxon>
        <taxon>eudicotyledons</taxon>
        <taxon>Gunneridae</taxon>
        <taxon>Pentapetalae</taxon>
        <taxon>rosids</taxon>
        <taxon>malvids</taxon>
        <taxon>Malvales</taxon>
        <taxon>Dipterocarpaceae</taxon>
        <taxon>Rubroshorea</taxon>
    </lineage>
</organism>
<evidence type="ECO:0000256" key="1">
    <source>
        <dbReference type="SAM" id="Phobius"/>
    </source>
</evidence>
<evidence type="ECO:0000313" key="3">
    <source>
        <dbReference type="Proteomes" id="UP001054252"/>
    </source>
</evidence>
<proteinExistence type="predicted"/>
<accession>A0AAV5MLC6</accession>
<dbReference type="AlphaFoldDB" id="A0AAV5MLC6"/>
<dbReference type="Proteomes" id="UP001054252">
    <property type="component" value="Unassembled WGS sequence"/>
</dbReference>
<protein>
    <submittedName>
        <fullName evidence="2">Uncharacterized protein</fullName>
    </submittedName>
</protein>
<keyword evidence="1" id="KW-0472">Membrane</keyword>
<feature type="transmembrane region" description="Helical" evidence="1">
    <location>
        <begin position="20"/>
        <end position="44"/>
    </location>
</feature>
<keyword evidence="1" id="KW-0812">Transmembrane</keyword>
<name>A0AAV5MLC6_9ROSI</name>
<comment type="caution">
    <text evidence="2">The sequence shown here is derived from an EMBL/GenBank/DDBJ whole genome shotgun (WGS) entry which is preliminary data.</text>
</comment>
<keyword evidence="1" id="KW-1133">Transmembrane helix</keyword>
<gene>
    <name evidence="2" type="ORF">SLEP1_g56126</name>
</gene>